<evidence type="ECO:0000313" key="7">
    <source>
        <dbReference type="Proteomes" id="UP001279660"/>
    </source>
</evidence>
<dbReference type="PRINTS" id="PR00039">
    <property type="entry name" value="HTHLYSR"/>
</dbReference>
<dbReference type="CDD" id="cd08432">
    <property type="entry name" value="PBP2_GcdR_TrpI_HvrB_AmpR_like"/>
    <property type="match status" value="1"/>
</dbReference>
<evidence type="ECO:0000256" key="2">
    <source>
        <dbReference type="ARBA" id="ARBA00023015"/>
    </source>
</evidence>
<keyword evidence="7" id="KW-1185">Reference proteome</keyword>
<organism evidence="6 7">
    <name type="scientific">Sphingomonas echinoides</name>
    <dbReference type="NCBI Taxonomy" id="59803"/>
    <lineage>
        <taxon>Bacteria</taxon>
        <taxon>Pseudomonadati</taxon>
        <taxon>Pseudomonadota</taxon>
        <taxon>Alphaproteobacteria</taxon>
        <taxon>Sphingomonadales</taxon>
        <taxon>Sphingomonadaceae</taxon>
        <taxon>Sphingomonas</taxon>
    </lineage>
</organism>
<dbReference type="SUPFAM" id="SSF46785">
    <property type="entry name" value="Winged helix' DNA-binding domain"/>
    <property type="match status" value="1"/>
</dbReference>
<dbReference type="PANTHER" id="PTHR30537:SF79">
    <property type="entry name" value="TRANSCRIPTIONAL REGULATOR-RELATED"/>
    <property type="match status" value="1"/>
</dbReference>
<reference evidence="6 7" key="1">
    <citation type="submission" date="2023-11" db="EMBL/GenBank/DDBJ databases">
        <title>MicrobeMod: A computational toolkit for identifying prokaryotic methylation and restriction-modification with nanopore sequencing.</title>
        <authorList>
            <person name="Crits-Christoph A."/>
            <person name="Kang S.C."/>
            <person name="Lee H."/>
            <person name="Ostrov N."/>
        </authorList>
    </citation>
    <scope>NUCLEOTIDE SEQUENCE [LARGE SCALE GENOMIC DNA]</scope>
    <source>
        <strain evidence="6 7">ATCC 14820</strain>
    </source>
</reference>
<dbReference type="Pfam" id="PF00126">
    <property type="entry name" value="HTH_1"/>
    <property type="match status" value="1"/>
</dbReference>
<dbReference type="Gene3D" id="3.40.190.10">
    <property type="entry name" value="Periplasmic binding protein-like II"/>
    <property type="match status" value="2"/>
</dbReference>
<keyword evidence="3" id="KW-0238">DNA-binding</keyword>
<comment type="similarity">
    <text evidence="1">Belongs to the LysR transcriptional regulatory family.</text>
</comment>
<keyword evidence="4" id="KW-0804">Transcription</keyword>
<dbReference type="SUPFAM" id="SSF53850">
    <property type="entry name" value="Periplasmic binding protein-like II"/>
    <property type="match status" value="1"/>
</dbReference>
<evidence type="ECO:0000313" key="6">
    <source>
        <dbReference type="EMBL" id="MDX5983987.1"/>
    </source>
</evidence>
<keyword evidence="2" id="KW-0805">Transcription regulation</keyword>
<dbReference type="Proteomes" id="UP001279660">
    <property type="component" value="Unassembled WGS sequence"/>
</dbReference>
<evidence type="ECO:0000256" key="3">
    <source>
        <dbReference type="ARBA" id="ARBA00023125"/>
    </source>
</evidence>
<proteinExistence type="inferred from homology"/>
<dbReference type="InterPro" id="IPR036388">
    <property type="entry name" value="WH-like_DNA-bd_sf"/>
</dbReference>
<protein>
    <submittedName>
        <fullName evidence="6">LysR substrate-binding domain-containing protein</fullName>
    </submittedName>
</protein>
<dbReference type="Pfam" id="PF03466">
    <property type="entry name" value="LysR_substrate"/>
    <property type="match status" value="1"/>
</dbReference>
<comment type="caution">
    <text evidence="6">The sequence shown here is derived from an EMBL/GenBank/DDBJ whole genome shotgun (WGS) entry which is preliminary data.</text>
</comment>
<dbReference type="RefSeq" id="WP_010404072.1">
    <property type="nucleotide sequence ID" value="NZ_JAWXXV010000001.1"/>
</dbReference>
<dbReference type="EMBL" id="JAWXXV010000001">
    <property type="protein sequence ID" value="MDX5983987.1"/>
    <property type="molecule type" value="Genomic_DNA"/>
</dbReference>
<sequence length="285" mass="30867">MRTSPLLPPLHALRAFEAVARHAGVSRASHELLITQSAISQHVRRLEQHLGTALFFRHGRGMTLTEAGQHYYDTVSRAFAVIADGTAALAGRRVVRVSVLPSFAAHWLGPRLASFRAAHPDVEVALDPNLTAADFAGDGVDLAVRYGDGHWPGAEASLLMTERLTPVHAPNAAPIETLPLLITKKAFDWKVWAETERFDLAAPPQVQLTDYNVVLQAALRGEGLALGRLSLIGELIAKGQLVTPFATVVRSTKAAYWLVRPSTRTPSAPARTFAAWISDEASLEV</sequence>
<gene>
    <name evidence="6" type="ORF">SIL82_06920</name>
</gene>
<accession>A0ABU4PJH3</accession>
<dbReference type="PROSITE" id="PS50931">
    <property type="entry name" value="HTH_LYSR"/>
    <property type="match status" value="1"/>
</dbReference>
<evidence type="ECO:0000256" key="4">
    <source>
        <dbReference type="ARBA" id="ARBA00023163"/>
    </source>
</evidence>
<name>A0ABU4PJH3_9SPHN</name>
<dbReference type="PANTHER" id="PTHR30537">
    <property type="entry name" value="HTH-TYPE TRANSCRIPTIONAL REGULATOR"/>
    <property type="match status" value="1"/>
</dbReference>
<feature type="domain" description="HTH lysR-type" evidence="5">
    <location>
        <begin position="8"/>
        <end position="65"/>
    </location>
</feature>
<dbReference type="InterPro" id="IPR036390">
    <property type="entry name" value="WH_DNA-bd_sf"/>
</dbReference>
<evidence type="ECO:0000256" key="1">
    <source>
        <dbReference type="ARBA" id="ARBA00009437"/>
    </source>
</evidence>
<evidence type="ECO:0000259" key="5">
    <source>
        <dbReference type="PROSITE" id="PS50931"/>
    </source>
</evidence>
<dbReference type="InterPro" id="IPR005119">
    <property type="entry name" value="LysR_subst-bd"/>
</dbReference>
<dbReference type="InterPro" id="IPR000847">
    <property type="entry name" value="LysR_HTH_N"/>
</dbReference>
<dbReference type="Gene3D" id="1.10.10.10">
    <property type="entry name" value="Winged helix-like DNA-binding domain superfamily/Winged helix DNA-binding domain"/>
    <property type="match status" value="1"/>
</dbReference>
<dbReference type="InterPro" id="IPR058163">
    <property type="entry name" value="LysR-type_TF_proteobact-type"/>
</dbReference>